<sequence>MDYDPQNFRDLYETPVGQELWRFLNEPDNIIRMETAIYLERAPVEPLGPGLVAHFGEEISDDRCKQMIGHMVRQIVGTRGYTVDRSGLRITRLNLFTSGTRYKSRSPDDTPDDTGKMHITREQREAWLRKTADSPFNRWLNTRVRNPDGSLNLDKLYDVARERGVPEPERYGHLNPGQQRMILGSMLRPKVPADELNS</sequence>
<organism evidence="1 2">
    <name type="scientific">Azospirillum formosense</name>
    <dbReference type="NCBI Taxonomy" id="861533"/>
    <lineage>
        <taxon>Bacteria</taxon>
        <taxon>Pseudomonadati</taxon>
        <taxon>Pseudomonadota</taxon>
        <taxon>Alphaproteobacteria</taxon>
        <taxon>Rhodospirillales</taxon>
        <taxon>Azospirillaceae</taxon>
        <taxon>Azospirillum</taxon>
    </lineage>
</organism>
<dbReference type="Proteomes" id="UP000639419">
    <property type="component" value="Unassembled WGS sequence"/>
</dbReference>
<protein>
    <submittedName>
        <fullName evidence="1">Uncharacterized protein</fullName>
    </submittedName>
</protein>
<dbReference type="RefSeq" id="WP_174438015.1">
    <property type="nucleotide sequence ID" value="NZ_BAABCC010000002.1"/>
</dbReference>
<evidence type="ECO:0000313" key="2">
    <source>
        <dbReference type="Proteomes" id="UP000639419"/>
    </source>
</evidence>
<reference evidence="1 2" key="1">
    <citation type="submission" date="2019-10" db="EMBL/GenBank/DDBJ databases">
        <title>Genome sequence of Azospirillum formosense CC-Nfb-7.</title>
        <authorList>
            <person name="Ambrosini A."/>
            <person name="Sant'Anna F.H."/>
            <person name="Cassan F.D."/>
            <person name="Souza E.M."/>
            <person name="Passaglia L.M.P."/>
        </authorList>
    </citation>
    <scope>NUCLEOTIDE SEQUENCE [LARGE SCALE GENOMIC DNA]</scope>
    <source>
        <strain evidence="1 2">CC-NFb-7</strain>
    </source>
</reference>
<comment type="caution">
    <text evidence="1">The sequence shown here is derived from an EMBL/GenBank/DDBJ whole genome shotgun (WGS) entry which is preliminary data.</text>
</comment>
<gene>
    <name evidence="1" type="ORF">GBZ26_05810</name>
</gene>
<name>A0ABX2KV54_9PROT</name>
<proteinExistence type="predicted"/>
<evidence type="ECO:0000313" key="1">
    <source>
        <dbReference type="EMBL" id="NUB18734.1"/>
    </source>
</evidence>
<keyword evidence="2" id="KW-1185">Reference proteome</keyword>
<dbReference type="EMBL" id="WHOR01000026">
    <property type="protein sequence ID" value="NUB18734.1"/>
    <property type="molecule type" value="Genomic_DNA"/>
</dbReference>
<accession>A0ABX2KV54</accession>